<gene>
    <name evidence="2" type="ORF">ACFOEE_13775</name>
</gene>
<organism evidence="2 3">
    <name type="scientific">Pseudoalteromonas fenneropenaei</name>
    <dbReference type="NCBI Taxonomy" id="1737459"/>
    <lineage>
        <taxon>Bacteria</taxon>
        <taxon>Pseudomonadati</taxon>
        <taxon>Pseudomonadota</taxon>
        <taxon>Gammaproteobacteria</taxon>
        <taxon>Alteromonadales</taxon>
        <taxon>Pseudoalteromonadaceae</taxon>
        <taxon>Pseudoalteromonas</taxon>
    </lineage>
</organism>
<dbReference type="InterPro" id="IPR036182">
    <property type="entry name" value="PCuAC_sf"/>
</dbReference>
<feature type="signal peptide" evidence="1">
    <location>
        <begin position="1"/>
        <end position="20"/>
    </location>
</feature>
<feature type="chain" id="PRO_5046791118" evidence="1">
    <location>
        <begin position="21"/>
        <end position="168"/>
    </location>
</feature>
<dbReference type="RefSeq" id="WP_377125254.1">
    <property type="nucleotide sequence ID" value="NZ_JBHRSD010000023.1"/>
</dbReference>
<keyword evidence="3" id="KW-1185">Reference proteome</keyword>
<dbReference type="Gene3D" id="2.60.40.1890">
    <property type="entry name" value="PCu(A)C copper chaperone"/>
    <property type="match status" value="1"/>
</dbReference>
<dbReference type="Pfam" id="PF04314">
    <property type="entry name" value="PCuAC"/>
    <property type="match status" value="1"/>
</dbReference>
<dbReference type="InterPro" id="IPR007410">
    <property type="entry name" value="LpqE-like"/>
</dbReference>
<reference evidence="3" key="1">
    <citation type="journal article" date="2019" name="Int. J. Syst. Evol. Microbiol.">
        <title>The Global Catalogue of Microorganisms (GCM) 10K type strain sequencing project: providing services to taxonomists for standard genome sequencing and annotation.</title>
        <authorList>
            <consortium name="The Broad Institute Genomics Platform"/>
            <consortium name="The Broad Institute Genome Sequencing Center for Infectious Disease"/>
            <person name="Wu L."/>
            <person name="Ma J."/>
        </authorList>
    </citation>
    <scope>NUCLEOTIDE SEQUENCE [LARGE SCALE GENOMIC DNA]</scope>
    <source>
        <strain evidence="3">KCTC 42730</strain>
    </source>
</reference>
<dbReference type="PANTHER" id="PTHR36302:SF1">
    <property type="entry name" value="COPPER CHAPERONE PCU(A)C"/>
    <property type="match status" value="1"/>
</dbReference>
<accession>A0ABV7CM39</accession>
<dbReference type="PANTHER" id="PTHR36302">
    <property type="entry name" value="BLR7088 PROTEIN"/>
    <property type="match status" value="1"/>
</dbReference>
<evidence type="ECO:0000313" key="2">
    <source>
        <dbReference type="EMBL" id="MFC3033592.1"/>
    </source>
</evidence>
<sequence length="168" mass="18677">MLKRIACATWLSVFSLASYAHQGHEHEAHQHHHEQAQVAMVHDAYIREWLPAAPSTAAYFSIHNQGETPLKLVKASVEGVGRVEIHEHQHVNGMMKMQQVEDVTIAAGKTVTFQPGGYHLMLFSPSQPITKGQALKLTLYFADGNRIYTVAPVTSVMESASNAEHHHH</sequence>
<proteinExistence type="predicted"/>
<evidence type="ECO:0000313" key="3">
    <source>
        <dbReference type="Proteomes" id="UP001595453"/>
    </source>
</evidence>
<dbReference type="Proteomes" id="UP001595453">
    <property type="component" value="Unassembled WGS sequence"/>
</dbReference>
<dbReference type="SUPFAM" id="SSF110087">
    <property type="entry name" value="DR1885-like metal-binding protein"/>
    <property type="match status" value="1"/>
</dbReference>
<evidence type="ECO:0000256" key="1">
    <source>
        <dbReference type="SAM" id="SignalP"/>
    </source>
</evidence>
<dbReference type="InterPro" id="IPR058248">
    <property type="entry name" value="Lxx211020-like"/>
</dbReference>
<protein>
    <submittedName>
        <fullName evidence="2">Copper chaperone PCu(A)C</fullName>
    </submittedName>
</protein>
<name>A0ABV7CM39_9GAMM</name>
<keyword evidence="1" id="KW-0732">Signal</keyword>
<comment type="caution">
    <text evidence="2">The sequence shown here is derived from an EMBL/GenBank/DDBJ whole genome shotgun (WGS) entry which is preliminary data.</text>
</comment>
<dbReference type="EMBL" id="JBHRSD010000023">
    <property type="protein sequence ID" value="MFC3033592.1"/>
    <property type="molecule type" value="Genomic_DNA"/>
</dbReference>